<dbReference type="Proteomes" id="UP001214576">
    <property type="component" value="Unassembled WGS sequence"/>
</dbReference>
<accession>A0AAD4UAS9</accession>
<name>A0AAD4UAS9_OVIAM</name>
<organism evidence="2 3">
    <name type="scientific">Ovis ammon polii</name>
    <dbReference type="NCBI Taxonomy" id="230172"/>
    <lineage>
        <taxon>Eukaryota</taxon>
        <taxon>Metazoa</taxon>
        <taxon>Chordata</taxon>
        <taxon>Craniata</taxon>
        <taxon>Vertebrata</taxon>
        <taxon>Euteleostomi</taxon>
        <taxon>Mammalia</taxon>
        <taxon>Eutheria</taxon>
        <taxon>Laurasiatheria</taxon>
        <taxon>Artiodactyla</taxon>
        <taxon>Ruminantia</taxon>
        <taxon>Pecora</taxon>
        <taxon>Bovidae</taxon>
        <taxon>Caprinae</taxon>
        <taxon>Ovis</taxon>
    </lineage>
</organism>
<comment type="caution">
    <text evidence="2">The sequence shown here is derived from an EMBL/GenBank/DDBJ whole genome shotgun (WGS) entry which is preliminary data.</text>
</comment>
<evidence type="ECO:0000256" key="1">
    <source>
        <dbReference type="SAM" id="MobiDB-lite"/>
    </source>
</evidence>
<protein>
    <submittedName>
        <fullName evidence="2">Uncharacterized protein</fullName>
    </submittedName>
</protein>
<feature type="compositionally biased region" description="Polar residues" evidence="1">
    <location>
        <begin position="1"/>
        <end position="20"/>
    </location>
</feature>
<dbReference type="EMBL" id="JAKZEL010000008">
    <property type="protein sequence ID" value="KAI4540874.1"/>
    <property type="molecule type" value="Genomic_DNA"/>
</dbReference>
<reference evidence="2" key="1">
    <citation type="submission" date="2022-03" db="EMBL/GenBank/DDBJ databases">
        <title>Genomic analyses of argali, domestic sheep and their hybrids provide insights into chromosomal evolution, heterosis and genetic basis of agronomic traits.</title>
        <authorList>
            <person name="Li M."/>
        </authorList>
    </citation>
    <scope>NUCLEOTIDE SEQUENCE</scope>
    <source>
        <strain evidence="2">CAU-MHL-2022a</strain>
        <tissue evidence="2">Skin</tissue>
    </source>
</reference>
<keyword evidence="3" id="KW-1185">Reference proteome</keyword>
<sequence length="223" mass="24899">MRSESPPFTTEGSLSISSQFRGPRRRQLPSRGLLHAPPLTNPGPLSLPRQKRVRTRGLALALRNSRALCFERFLGFPTRDIALPYTNSASSENMAFSVERLVSSLGLESPVTEDNSSEMKVADCRAGKTSRKVGPDATVLRQLGSADEVLVLEMPRRLCDRRAYCTWRLDPLPFLRANLSNLACPFISESRPLDDTVSGTCFPPTRSPRCRDVDERRRPRSLS</sequence>
<gene>
    <name evidence="2" type="ORF">MG293_008016</name>
</gene>
<feature type="region of interest" description="Disordered" evidence="1">
    <location>
        <begin position="1"/>
        <end position="49"/>
    </location>
</feature>
<proteinExistence type="predicted"/>
<evidence type="ECO:0000313" key="2">
    <source>
        <dbReference type="EMBL" id="KAI4540874.1"/>
    </source>
</evidence>
<dbReference type="AlphaFoldDB" id="A0AAD4UAS9"/>
<evidence type="ECO:0000313" key="3">
    <source>
        <dbReference type="Proteomes" id="UP001214576"/>
    </source>
</evidence>